<protein>
    <submittedName>
        <fullName evidence="2">Uncharacterized protein</fullName>
    </submittedName>
</protein>
<evidence type="ECO:0000256" key="1">
    <source>
        <dbReference type="SAM" id="Phobius"/>
    </source>
</evidence>
<sequence length="63" mass="7333">MQSNQDNIQERVVRILIFVLMNFIILRYLAGLELGDGDQLKIVAVTTLCFMFVNTYYPYVVTK</sequence>
<keyword evidence="1" id="KW-1133">Transmembrane helix</keyword>
<keyword evidence="1" id="KW-0812">Transmembrane</keyword>
<proteinExistence type="predicted"/>
<name>A0A5K0U9I6_9VIRU</name>
<evidence type="ECO:0000313" key="2">
    <source>
        <dbReference type="EMBL" id="VBB18112.1"/>
    </source>
</evidence>
<keyword evidence="1" id="KW-0472">Membrane</keyword>
<organism evidence="2 3">
    <name type="scientific">Yasminevirus sp. GU-2018</name>
    <dbReference type="NCBI Taxonomy" id="2420051"/>
    <lineage>
        <taxon>Viruses</taxon>
        <taxon>Varidnaviria</taxon>
        <taxon>Bamfordvirae</taxon>
        <taxon>Nucleocytoviricota</taxon>
        <taxon>Megaviricetes</taxon>
        <taxon>Imitervirales</taxon>
        <taxon>Mimiviridae</taxon>
        <taxon>Klosneuvirinae</taxon>
        <taxon>Yasminevirus</taxon>
        <taxon>Yasminevirus saudimassiliense</taxon>
    </lineage>
</organism>
<evidence type="ECO:0000313" key="3">
    <source>
        <dbReference type="Proteomes" id="UP000594342"/>
    </source>
</evidence>
<dbReference type="Proteomes" id="UP000594342">
    <property type="component" value="Unassembled WGS sequence"/>
</dbReference>
<accession>A0A5K0U9I6</accession>
<dbReference type="EMBL" id="UPSH01000001">
    <property type="protein sequence ID" value="VBB18112.1"/>
    <property type="molecule type" value="Genomic_DNA"/>
</dbReference>
<gene>
    <name evidence="2" type="ORF">YASMINEVIRUS_575</name>
</gene>
<keyword evidence="3" id="KW-1185">Reference proteome</keyword>
<comment type="caution">
    <text evidence="2">The sequence shown here is derived from an EMBL/GenBank/DDBJ whole genome shotgun (WGS) entry which is preliminary data.</text>
</comment>
<feature type="transmembrane region" description="Helical" evidence="1">
    <location>
        <begin position="12"/>
        <end position="30"/>
    </location>
</feature>
<reference evidence="2 3" key="1">
    <citation type="submission" date="2018-10" db="EMBL/GenBank/DDBJ databases">
        <authorList>
            <consortium name="IHU Genomes"/>
        </authorList>
    </citation>
    <scope>NUCLEOTIDE SEQUENCE [LARGE SCALE GENOMIC DNA]</scope>
    <source>
        <strain evidence="2 3">A1</strain>
    </source>
</reference>
<feature type="transmembrane region" description="Helical" evidence="1">
    <location>
        <begin position="42"/>
        <end position="61"/>
    </location>
</feature>